<protein>
    <submittedName>
        <fullName evidence="2">CopG family transcriptional regulator</fullName>
    </submittedName>
</protein>
<dbReference type="InterPro" id="IPR013321">
    <property type="entry name" value="Arc_rbn_hlx_hlx"/>
</dbReference>
<evidence type="ECO:0000259" key="1">
    <source>
        <dbReference type="Pfam" id="PF01402"/>
    </source>
</evidence>
<dbReference type="OrthoDB" id="9812023at2"/>
<dbReference type="GO" id="GO:0006355">
    <property type="term" value="P:regulation of DNA-templated transcription"/>
    <property type="evidence" value="ECO:0007669"/>
    <property type="project" value="InterPro"/>
</dbReference>
<organism evidence="2 5">
    <name type="scientific">Subtercola boreus</name>
    <dbReference type="NCBI Taxonomy" id="120213"/>
    <lineage>
        <taxon>Bacteria</taxon>
        <taxon>Bacillati</taxon>
        <taxon>Actinomycetota</taxon>
        <taxon>Actinomycetes</taxon>
        <taxon>Micrococcales</taxon>
        <taxon>Microbacteriaceae</taxon>
        <taxon>Subtercola</taxon>
    </lineage>
</organism>
<gene>
    <name evidence="2" type="ORF">B7R21_19350</name>
    <name evidence="3" type="ORF">B7R22_17720</name>
</gene>
<dbReference type="Proteomes" id="UP000256541">
    <property type="component" value="Unassembled WGS sequence"/>
</dbReference>
<dbReference type="Pfam" id="PF01402">
    <property type="entry name" value="RHH_1"/>
    <property type="match status" value="1"/>
</dbReference>
<reference evidence="4 5" key="1">
    <citation type="submission" date="2017-04" db="EMBL/GenBank/DDBJ databases">
        <title>Comparative genome analysis of Subtercola boreus.</title>
        <authorList>
            <person name="Cho Y.-J."/>
            <person name="Cho A."/>
            <person name="Kim O.-S."/>
            <person name="Lee J.-I."/>
        </authorList>
    </citation>
    <scope>NUCLEOTIDE SEQUENCE [LARGE SCALE GENOMIC DNA]</scope>
    <source>
        <strain evidence="2 5">P27444</strain>
        <strain evidence="3 4">P27479</strain>
    </source>
</reference>
<dbReference type="EMBL" id="NBXA01000081">
    <property type="protein sequence ID" value="RFA06615.1"/>
    <property type="molecule type" value="Genomic_DNA"/>
</dbReference>
<comment type="caution">
    <text evidence="2">The sequence shown here is derived from an EMBL/GenBank/DDBJ whole genome shotgun (WGS) entry which is preliminary data.</text>
</comment>
<evidence type="ECO:0000313" key="5">
    <source>
        <dbReference type="Proteomes" id="UP000256709"/>
    </source>
</evidence>
<feature type="domain" description="Ribbon-helix-helix protein CopG" evidence="1">
    <location>
        <begin position="4"/>
        <end position="38"/>
    </location>
</feature>
<dbReference type="EMBL" id="NBXB01000048">
    <property type="protein sequence ID" value="RFA11811.1"/>
    <property type="molecule type" value="Genomic_DNA"/>
</dbReference>
<dbReference type="CDD" id="cd22233">
    <property type="entry name" value="RHH_CopAso-like"/>
    <property type="match status" value="1"/>
</dbReference>
<dbReference type="Proteomes" id="UP000256709">
    <property type="component" value="Unassembled WGS sequence"/>
</dbReference>
<dbReference type="SUPFAM" id="SSF47598">
    <property type="entry name" value="Ribbon-helix-helix"/>
    <property type="match status" value="1"/>
</dbReference>
<evidence type="ECO:0000313" key="2">
    <source>
        <dbReference type="EMBL" id="RFA06615.1"/>
    </source>
</evidence>
<sequence>MLLIRLPDEDIRRLEALAARTGKSKTFYVREAVRAYLADVEERYWADGVIDRWEASDQVSRPAVVLWAGCDA</sequence>
<evidence type="ECO:0000313" key="3">
    <source>
        <dbReference type="EMBL" id="RFA11811.1"/>
    </source>
</evidence>
<dbReference type="AlphaFoldDB" id="A0A3E0VAH4"/>
<dbReference type="InterPro" id="IPR002145">
    <property type="entry name" value="CopG"/>
</dbReference>
<accession>A0A3E0VAH4</accession>
<dbReference type="Gene3D" id="1.10.1220.10">
    <property type="entry name" value="Met repressor-like"/>
    <property type="match status" value="1"/>
</dbReference>
<proteinExistence type="predicted"/>
<name>A0A3E0VAH4_9MICO</name>
<evidence type="ECO:0000313" key="4">
    <source>
        <dbReference type="Proteomes" id="UP000256541"/>
    </source>
</evidence>
<dbReference type="InterPro" id="IPR010985">
    <property type="entry name" value="Ribbon_hlx_hlx"/>
</dbReference>